<reference evidence="3" key="2">
    <citation type="submission" date="2015-01" db="EMBL/GenBank/DDBJ databases">
        <title>Evolutionary Origins and Diversification of the Mycorrhizal Mutualists.</title>
        <authorList>
            <consortium name="DOE Joint Genome Institute"/>
            <consortium name="Mycorrhizal Genomics Consortium"/>
            <person name="Kohler A."/>
            <person name="Kuo A."/>
            <person name="Nagy L.G."/>
            <person name="Floudas D."/>
            <person name="Copeland A."/>
            <person name="Barry K.W."/>
            <person name="Cichocki N."/>
            <person name="Veneault-Fourrey C."/>
            <person name="LaButti K."/>
            <person name="Lindquist E.A."/>
            <person name="Lipzen A."/>
            <person name="Lundell T."/>
            <person name="Morin E."/>
            <person name="Murat C."/>
            <person name="Riley R."/>
            <person name="Ohm R."/>
            <person name="Sun H."/>
            <person name="Tunlid A."/>
            <person name="Henrissat B."/>
            <person name="Grigoriev I.V."/>
            <person name="Hibbett D.S."/>
            <person name="Martin F."/>
        </authorList>
    </citation>
    <scope>NUCLEOTIDE SEQUENCE [LARGE SCALE GENOMIC DNA]</scope>
    <source>
        <strain evidence="3">MAFF 305830</strain>
    </source>
</reference>
<keyword evidence="3" id="KW-1185">Reference proteome</keyword>
<feature type="compositionally biased region" description="Basic and acidic residues" evidence="1">
    <location>
        <begin position="25"/>
        <end position="36"/>
    </location>
</feature>
<feature type="compositionally biased region" description="Basic and acidic residues" evidence="1">
    <location>
        <begin position="1"/>
        <end position="14"/>
    </location>
</feature>
<evidence type="ECO:0000313" key="2">
    <source>
        <dbReference type="EMBL" id="KIM21697.1"/>
    </source>
</evidence>
<accession>A0A0C2WWG1</accession>
<dbReference type="Proteomes" id="UP000054097">
    <property type="component" value="Unassembled WGS sequence"/>
</dbReference>
<dbReference type="AlphaFoldDB" id="A0A0C2WWG1"/>
<feature type="compositionally biased region" description="Basic residues" evidence="1">
    <location>
        <begin position="15"/>
        <end position="24"/>
    </location>
</feature>
<dbReference type="HOGENOM" id="CLU_3112202_0_0_1"/>
<evidence type="ECO:0000256" key="1">
    <source>
        <dbReference type="SAM" id="MobiDB-lite"/>
    </source>
</evidence>
<organism evidence="2 3">
    <name type="scientific">Serendipita vermifera MAFF 305830</name>
    <dbReference type="NCBI Taxonomy" id="933852"/>
    <lineage>
        <taxon>Eukaryota</taxon>
        <taxon>Fungi</taxon>
        <taxon>Dikarya</taxon>
        <taxon>Basidiomycota</taxon>
        <taxon>Agaricomycotina</taxon>
        <taxon>Agaricomycetes</taxon>
        <taxon>Sebacinales</taxon>
        <taxon>Serendipitaceae</taxon>
        <taxon>Serendipita</taxon>
    </lineage>
</organism>
<protein>
    <submittedName>
        <fullName evidence="2">Uncharacterized protein</fullName>
    </submittedName>
</protein>
<proteinExistence type="predicted"/>
<sequence>RQRTRSHEWEEKAHKFGLSKHTRREHITGRVEERGLGESQETVGSKIGPRE</sequence>
<feature type="region of interest" description="Disordered" evidence="1">
    <location>
        <begin position="1"/>
        <end position="51"/>
    </location>
</feature>
<gene>
    <name evidence="2" type="ORF">M408DRAFT_333310</name>
</gene>
<evidence type="ECO:0000313" key="3">
    <source>
        <dbReference type="Proteomes" id="UP000054097"/>
    </source>
</evidence>
<dbReference type="EMBL" id="KN824374">
    <property type="protein sequence ID" value="KIM21697.1"/>
    <property type="molecule type" value="Genomic_DNA"/>
</dbReference>
<feature type="non-terminal residue" evidence="2">
    <location>
        <position position="1"/>
    </location>
</feature>
<reference evidence="2 3" key="1">
    <citation type="submission" date="2014-04" db="EMBL/GenBank/DDBJ databases">
        <authorList>
            <consortium name="DOE Joint Genome Institute"/>
            <person name="Kuo A."/>
            <person name="Zuccaro A."/>
            <person name="Kohler A."/>
            <person name="Nagy L.G."/>
            <person name="Floudas D."/>
            <person name="Copeland A."/>
            <person name="Barry K.W."/>
            <person name="Cichocki N."/>
            <person name="Veneault-Fourrey C."/>
            <person name="LaButti K."/>
            <person name="Lindquist E.A."/>
            <person name="Lipzen A."/>
            <person name="Lundell T."/>
            <person name="Morin E."/>
            <person name="Murat C."/>
            <person name="Sun H."/>
            <person name="Tunlid A."/>
            <person name="Henrissat B."/>
            <person name="Grigoriev I.V."/>
            <person name="Hibbett D.S."/>
            <person name="Martin F."/>
            <person name="Nordberg H.P."/>
            <person name="Cantor M.N."/>
            <person name="Hua S.X."/>
        </authorList>
    </citation>
    <scope>NUCLEOTIDE SEQUENCE [LARGE SCALE GENOMIC DNA]</scope>
    <source>
        <strain evidence="2 3">MAFF 305830</strain>
    </source>
</reference>
<name>A0A0C2WWG1_SERVB</name>